<feature type="domain" description="CobQ/CobB/MinD/ParA nucleotide binding" evidence="1">
    <location>
        <begin position="47"/>
        <end position="86"/>
    </location>
</feature>
<gene>
    <name evidence="2" type="ORF">CMN54_14065</name>
</gene>
<organism evidence="2 3">
    <name type="scientific">SAR324 cluster bacterium</name>
    <dbReference type="NCBI Taxonomy" id="2024889"/>
    <lineage>
        <taxon>Bacteria</taxon>
        <taxon>Deltaproteobacteria</taxon>
        <taxon>SAR324 cluster</taxon>
    </lineage>
</organism>
<comment type="caution">
    <text evidence="2">The sequence shown here is derived from an EMBL/GenBank/DDBJ whole genome shotgun (WGS) entry which is preliminary data.</text>
</comment>
<dbReference type="Proteomes" id="UP000226525">
    <property type="component" value="Unassembled WGS sequence"/>
</dbReference>
<dbReference type="EMBL" id="NZEX01000169">
    <property type="protein sequence ID" value="MAH64536.1"/>
    <property type="molecule type" value="Genomic_DNA"/>
</dbReference>
<dbReference type="Pfam" id="PF01656">
    <property type="entry name" value="CbiA"/>
    <property type="match status" value="1"/>
</dbReference>
<protein>
    <recommendedName>
        <fullName evidence="1">CobQ/CobB/MinD/ParA nucleotide binding domain-containing protein</fullName>
    </recommendedName>
</protein>
<dbReference type="SUPFAM" id="SSF52540">
    <property type="entry name" value="P-loop containing nucleoside triphosphate hydrolases"/>
    <property type="match status" value="1"/>
</dbReference>
<dbReference type="InterPro" id="IPR027417">
    <property type="entry name" value="P-loop_NTPase"/>
</dbReference>
<dbReference type="InterPro" id="IPR002586">
    <property type="entry name" value="CobQ/CobB/MinD/ParA_Nub-bd_dom"/>
</dbReference>
<dbReference type="AlphaFoldDB" id="A0A2D6YMW0"/>
<evidence type="ECO:0000313" key="3">
    <source>
        <dbReference type="Proteomes" id="UP000226525"/>
    </source>
</evidence>
<name>A0A2D6YMW0_9DELT</name>
<evidence type="ECO:0000313" key="2">
    <source>
        <dbReference type="EMBL" id="MAH64536.1"/>
    </source>
</evidence>
<accession>A0A2D6YMW0</accession>
<evidence type="ECO:0000259" key="1">
    <source>
        <dbReference type="Pfam" id="PF01656"/>
    </source>
</evidence>
<reference evidence="3" key="1">
    <citation type="submission" date="2017-09" db="EMBL/GenBank/DDBJ databases">
        <title>The Reconstruction of 2,631 Draft Metagenome-Assembled Genomes from the Global Oceans.</title>
        <authorList>
            <person name="Tully B.J."/>
            <person name="Graham E.D."/>
            <person name="Heidelberg J.F."/>
        </authorList>
    </citation>
    <scope>NUCLEOTIDE SEQUENCE [LARGE SCALE GENOMIC DNA]</scope>
</reference>
<dbReference type="Gene3D" id="3.40.50.300">
    <property type="entry name" value="P-loop containing nucleotide triphosphate hydrolases"/>
    <property type="match status" value="1"/>
</dbReference>
<sequence>MWRFSDWLELCSCDLLGRWVLECKLYIIAASSNFFQRTGTVKLIIPISSGKSGVGKMLITANLCFPLAKLGHQVIVADLDFGGANHHK</sequence>
<proteinExistence type="predicted"/>